<evidence type="ECO:0000256" key="1">
    <source>
        <dbReference type="SAM" id="MobiDB-lite"/>
    </source>
</evidence>
<accession>A0A7I4YER4</accession>
<keyword evidence="2" id="KW-1185">Reference proteome</keyword>
<feature type="compositionally biased region" description="Low complexity" evidence="1">
    <location>
        <begin position="241"/>
        <end position="257"/>
    </location>
</feature>
<dbReference type="AlphaFoldDB" id="A0A7I4YER4"/>
<feature type="region of interest" description="Disordered" evidence="1">
    <location>
        <begin position="238"/>
        <end position="257"/>
    </location>
</feature>
<evidence type="ECO:0000313" key="2">
    <source>
        <dbReference type="Proteomes" id="UP000025227"/>
    </source>
</evidence>
<protein>
    <submittedName>
        <fullName evidence="3">Non-specific serine/threonine protein kinase</fullName>
    </submittedName>
</protein>
<reference evidence="3" key="1">
    <citation type="submission" date="2020-12" db="UniProtKB">
        <authorList>
            <consortium name="WormBaseParasite"/>
        </authorList>
    </citation>
    <scope>IDENTIFICATION</scope>
    <source>
        <strain evidence="3">MHco3</strain>
    </source>
</reference>
<evidence type="ECO:0000313" key="3">
    <source>
        <dbReference type="WBParaSite" id="HCON_00089820-00001"/>
    </source>
</evidence>
<name>A0A7I4YER4_HAECO</name>
<dbReference type="OrthoDB" id="5842678at2759"/>
<proteinExistence type="predicted"/>
<organism evidence="2 3">
    <name type="scientific">Haemonchus contortus</name>
    <name type="common">Barber pole worm</name>
    <dbReference type="NCBI Taxonomy" id="6289"/>
    <lineage>
        <taxon>Eukaryota</taxon>
        <taxon>Metazoa</taxon>
        <taxon>Ecdysozoa</taxon>
        <taxon>Nematoda</taxon>
        <taxon>Chromadorea</taxon>
        <taxon>Rhabditida</taxon>
        <taxon>Rhabditina</taxon>
        <taxon>Rhabditomorpha</taxon>
        <taxon>Strongyloidea</taxon>
        <taxon>Trichostrongylidae</taxon>
        <taxon>Haemonchus</taxon>
    </lineage>
</organism>
<sequence>MTIEAYSMVTNIFNELMLNMLQFSNGRHRHSHRHSVLDLDKCGFGSNSSLHKDSPLTHYSSLSSIPSSSSLSPHSEDTSYNSRCLRSLRRSRIRITPEDVYQLRRELQADYATQRTVAERKRCLREACATLMELRNELVDEERRNDPTMPFFVFEYQAFLCWIYSTIRFSDFTSEMERHFREMKEHHRTLLSALPPRGEPFLLAVLRFSQICVEYAALCDEEALQWCRLAYARNLPRKKSSSTNTTRSASSLSSSSSSSDVDEVLARRDSERIAAMLQDLRSNISEIELGMALSIGDSTGEKLVY</sequence>
<dbReference type="Proteomes" id="UP000025227">
    <property type="component" value="Unplaced"/>
</dbReference>
<dbReference type="OMA" id="LNWCYCQ"/>
<dbReference type="WBParaSite" id="HCON_00089820-00001">
    <property type="protein sequence ID" value="HCON_00089820-00001"/>
    <property type="gene ID" value="HCON_00089820"/>
</dbReference>